<dbReference type="SUPFAM" id="SSF50249">
    <property type="entry name" value="Nucleic acid-binding proteins"/>
    <property type="match status" value="1"/>
</dbReference>
<dbReference type="GO" id="GO:0003697">
    <property type="term" value="F:single-stranded DNA binding"/>
    <property type="evidence" value="ECO:0007669"/>
    <property type="project" value="UniProtKB-UniRule"/>
</dbReference>
<dbReference type="CDD" id="cd04496">
    <property type="entry name" value="SSB_OBF"/>
    <property type="match status" value="1"/>
</dbReference>
<dbReference type="PANTHER" id="PTHR10302:SF27">
    <property type="entry name" value="SINGLE-STRANDED DNA-BINDING PROTEIN"/>
    <property type="match status" value="1"/>
</dbReference>
<accession>A0A509LWB9</accession>
<evidence type="ECO:0000256" key="2">
    <source>
        <dbReference type="HAMAP-Rule" id="MF_00984"/>
    </source>
</evidence>
<dbReference type="Gene3D" id="2.40.50.140">
    <property type="entry name" value="Nucleic acid-binding proteins"/>
    <property type="match status" value="1"/>
</dbReference>
<comment type="caution">
    <text evidence="5">The sequence shown here is derived from an EMBL/GenBank/DDBJ whole genome shotgun (WGS) entry which is preliminary data.</text>
</comment>
<dbReference type="PANTHER" id="PTHR10302">
    <property type="entry name" value="SINGLE-STRANDED DNA-BINDING PROTEIN"/>
    <property type="match status" value="1"/>
</dbReference>
<comment type="caution">
    <text evidence="2">Lacks conserved residue(s) required for the propagation of feature annotation.</text>
</comment>
<dbReference type="OrthoDB" id="9809878at2"/>
<name>A0A509LWB9_STAEP</name>
<dbReference type="AlphaFoldDB" id="A0A509LWB9"/>
<sequence length="131" mass="14949">MNVTVLIGRLTRNPELKHTPNGIAVAYLNIAVNRDYTNSKGEYEADFINCIAFRNQAEHVTNYLSKGSKVSIRGRIQTRNYKTSDDKKIYVTEVVADKIEFLETKNKDTSNNNPFVNVNQNTQSNDDIFPF</sequence>
<dbReference type="GO" id="GO:0006260">
    <property type="term" value="P:DNA replication"/>
    <property type="evidence" value="ECO:0007669"/>
    <property type="project" value="InterPro"/>
</dbReference>
<dbReference type="GO" id="GO:0009295">
    <property type="term" value="C:nucleoid"/>
    <property type="evidence" value="ECO:0007669"/>
    <property type="project" value="TreeGrafter"/>
</dbReference>
<evidence type="ECO:0000256" key="1">
    <source>
        <dbReference type="ARBA" id="ARBA00023125"/>
    </source>
</evidence>
<proteinExistence type="inferred from homology"/>
<gene>
    <name evidence="5" type="primary">ssb</name>
    <name evidence="5" type="ORF">H3963_03785</name>
</gene>
<dbReference type="HAMAP" id="MF_00984">
    <property type="entry name" value="SSB"/>
    <property type="match status" value="1"/>
</dbReference>
<feature type="region of interest" description="Disordered" evidence="4">
    <location>
        <begin position="112"/>
        <end position="131"/>
    </location>
</feature>
<reference evidence="5" key="1">
    <citation type="submission" date="2020-08" db="EMBL/GenBank/DDBJ databases">
        <title>Changes in the skin microbiome associated with squamous cell carcinoma in transplant recipients.</title>
        <authorList>
            <person name="Zaugg J."/>
            <person name="Krueger A."/>
            <person name="Lachner N."/>
        </authorList>
    </citation>
    <scope>NUCLEOTIDE SEQUENCE</scope>
    <source>
        <strain evidence="5">R5988</strain>
    </source>
</reference>
<dbReference type="Pfam" id="PF00436">
    <property type="entry name" value="SSB"/>
    <property type="match status" value="1"/>
</dbReference>
<protein>
    <recommendedName>
        <fullName evidence="2 3">Single-stranded DNA-binding protein</fullName>
        <shortName evidence="2">SSB</shortName>
    </recommendedName>
</protein>
<dbReference type="Proteomes" id="UP000648077">
    <property type="component" value="Unassembled WGS sequence"/>
</dbReference>
<evidence type="ECO:0000256" key="4">
    <source>
        <dbReference type="SAM" id="MobiDB-lite"/>
    </source>
</evidence>
<organism evidence="5 6">
    <name type="scientific">Staphylococcus epidermidis</name>
    <dbReference type="NCBI Taxonomy" id="1282"/>
    <lineage>
        <taxon>Bacteria</taxon>
        <taxon>Bacillati</taxon>
        <taxon>Bacillota</taxon>
        <taxon>Bacilli</taxon>
        <taxon>Bacillales</taxon>
        <taxon>Staphylococcaceae</taxon>
        <taxon>Staphylococcus</taxon>
    </lineage>
</organism>
<dbReference type="PROSITE" id="PS50935">
    <property type="entry name" value="SSB"/>
    <property type="match status" value="1"/>
</dbReference>
<comment type="subunit">
    <text evidence="2">Homotetramer.</text>
</comment>
<dbReference type="InterPro" id="IPR012340">
    <property type="entry name" value="NA-bd_OB-fold"/>
</dbReference>
<feature type="compositionally biased region" description="Polar residues" evidence="4">
    <location>
        <begin position="122"/>
        <end position="131"/>
    </location>
</feature>
<evidence type="ECO:0000256" key="3">
    <source>
        <dbReference type="PIRNR" id="PIRNR002070"/>
    </source>
</evidence>
<dbReference type="InterPro" id="IPR000424">
    <property type="entry name" value="Primosome_PriB/ssb"/>
</dbReference>
<evidence type="ECO:0000313" key="6">
    <source>
        <dbReference type="Proteomes" id="UP000648077"/>
    </source>
</evidence>
<feature type="compositionally biased region" description="Low complexity" evidence="4">
    <location>
        <begin position="112"/>
        <end position="121"/>
    </location>
</feature>
<dbReference type="RefSeq" id="WP_002457323.1">
    <property type="nucleotide sequence ID" value="NZ_CAJUWP010000002.1"/>
</dbReference>
<dbReference type="EMBL" id="JACGQI010000003">
    <property type="protein sequence ID" value="MBF2229579.1"/>
    <property type="molecule type" value="Genomic_DNA"/>
</dbReference>
<dbReference type="PIRSF" id="PIRSF002070">
    <property type="entry name" value="SSB"/>
    <property type="match status" value="1"/>
</dbReference>
<dbReference type="InterPro" id="IPR011344">
    <property type="entry name" value="ssDNA-bd"/>
</dbReference>
<keyword evidence="1 2" id="KW-0238">DNA-binding</keyword>
<evidence type="ECO:0000313" key="5">
    <source>
        <dbReference type="EMBL" id="MBF2229579.1"/>
    </source>
</evidence>
<dbReference type="NCBIfam" id="TIGR00621">
    <property type="entry name" value="ssb"/>
    <property type="match status" value="1"/>
</dbReference>